<dbReference type="NCBIfam" id="TIGR04056">
    <property type="entry name" value="OMP_RagA_SusC"/>
    <property type="match status" value="1"/>
</dbReference>
<keyword evidence="3 11" id="KW-1134">Transmembrane beta strand</keyword>
<dbReference type="InterPro" id="IPR008969">
    <property type="entry name" value="CarboxyPept-like_regulatory"/>
</dbReference>
<keyword evidence="5 11" id="KW-0812">Transmembrane</keyword>
<keyword evidence="9 11" id="KW-0472">Membrane</keyword>
<evidence type="ECO:0000256" key="12">
    <source>
        <dbReference type="SAM" id="SignalP"/>
    </source>
</evidence>
<keyword evidence="2 11" id="KW-0813">Transport</keyword>
<evidence type="ECO:0000259" key="13">
    <source>
        <dbReference type="SMART" id="SM00965"/>
    </source>
</evidence>
<gene>
    <name evidence="14" type="ORF">FA047_04975</name>
</gene>
<dbReference type="PANTHER" id="PTHR32552:SF68">
    <property type="entry name" value="FERRICHROME OUTER MEMBRANE TRANSPORTER_PHAGE RECEPTOR"/>
    <property type="match status" value="1"/>
</dbReference>
<dbReference type="PANTHER" id="PTHR32552">
    <property type="entry name" value="FERRICHROME IRON RECEPTOR-RELATED"/>
    <property type="match status" value="1"/>
</dbReference>
<dbReference type="Pfam" id="PF13715">
    <property type="entry name" value="CarbopepD_reg_2"/>
    <property type="match status" value="1"/>
</dbReference>
<dbReference type="InterPro" id="IPR012910">
    <property type="entry name" value="Plug_dom"/>
</dbReference>
<accession>A0A4U1CUJ2</accession>
<dbReference type="EMBL" id="SWBQ01000001">
    <property type="protein sequence ID" value="TKC09448.1"/>
    <property type="molecule type" value="Genomic_DNA"/>
</dbReference>
<keyword evidence="15" id="KW-1185">Reference proteome</keyword>
<evidence type="ECO:0000313" key="15">
    <source>
        <dbReference type="Proteomes" id="UP000307244"/>
    </source>
</evidence>
<keyword evidence="7" id="KW-0408">Iron</keyword>
<protein>
    <submittedName>
        <fullName evidence="14">SusC/RagA family TonB-linked outer membrane protein</fullName>
    </submittedName>
</protein>
<evidence type="ECO:0000256" key="7">
    <source>
        <dbReference type="ARBA" id="ARBA00023004"/>
    </source>
</evidence>
<evidence type="ECO:0000313" key="14">
    <source>
        <dbReference type="EMBL" id="TKC09448.1"/>
    </source>
</evidence>
<dbReference type="Pfam" id="PF07660">
    <property type="entry name" value="STN"/>
    <property type="match status" value="1"/>
</dbReference>
<dbReference type="GO" id="GO:0015344">
    <property type="term" value="F:siderophore uptake transmembrane transporter activity"/>
    <property type="evidence" value="ECO:0007669"/>
    <property type="project" value="TreeGrafter"/>
</dbReference>
<feature type="chain" id="PRO_5020590119" evidence="12">
    <location>
        <begin position="18"/>
        <end position="1094"/>
    </location>
</feature>
<dbReference type="SMART" id="SM00965">
    <property type="entry name" value="STN"/>
    <property type="match status" value="1"/>
</dbReference>
<dbReference type="InterPro" id="IPR023997">
    <property type="entry name" value="TonB-dep_OMP_SusC/RagA_CS"/>
</dbReference>
<evidence type="ECO:0000256" key="1">
    <source>
        <dbReference type="ARBA" id="ARBA00004571"/>
    </source>
</evidence>
<dbReference type="InterPro" id="IPR011662">
    <property type="entry name" value="Secretin/TonB_short_N"/>
</dbReference>
<keyword evidence="8" id="KW-0406">Ion transport</keyword>
<dbReference type="Gene3D" id="2.40.170.20">
    <property type="entry name" value="TonB-dependent receptor, beta-barrel domain"/>
    <property type="match status" value="1"/>
</dbReference>
<evidence type="ECO:0000256" key="9">
    <source>
        <dbReference type="ARBA" id="ARBA00023136"/>
    </source>
</evidence>
<comment type="similarity">
    <text evidence="11">Belongs to the TonB-dependent receptor family.</text>
</comment>
<dbReference type="Pfam" id="PF07715">
    <property type="entry name" value="Plug"/>
    <property type="match status" value="1"/>
</dbReference>
<sequence length="1094" mass="119947">MKITAILIFATLMQVSAAGFAQRITLNQKSASLKQIFNAINRQTGYNILWSAKQIKNDRLQNVQLNNVPVEEALTKCLKDFPLTYTIENKTIVIREKEKTIVQHSVNQPKQRKNIPGKVVDEAGKPIPGASIRIKDSTKGAVSQDDGTFVIDANPGDVVVVSFLGFTSAEITIANQSSLNVVLKEASNELSGVVVTALGIKKELKSLSYNVQEINGNEVNKVKDANFVNSLAGKVAGVTVNSSSSGIGGGARVVLRGTKSISGNNNALYVIDGIPMPQLSVAQPGDVFSGAGQSGDGASNINPDDIETISVLSGPSAAALYGSDAANGVIMITTKKGSKDSFSITASNNSTFQSPFVMPDFQNTYGSEVGSYYSWGEKLKTPSTYDPKDFFQTGVNSTTTLSLSTGNEKNQTYFSMAAVNGNGIIHNNNLDRYNFSFRNTSKFLNDRLNMDLSVNYIKLEEQNMLSQGQYFNPLIPIYLFPRGDDIRKYQVFERYDATRNFKTQYWPYGDMGFQMQNPYWITERNNFTNSKNRYQMAASLKYDINPWMNITGRAKLDNNTALNERKYYASTSGLFAGDAGAYYKYDLSTRQVYTDLLLNINKQVNDFSVTANIGASLQDIKYDYSSLGGDLQSVPNLFTYSNINLSQSKLEQNGYHDQTQALFANFQGGYKGMVYLDLTARNDWVSALANTKAKSIFYPSLGLSGVMTEIFDIKSDVLSFLKARVSYSEVGNAPQRFVSIATYPVINGYPQTSTFLPATDLEPERTKSYEAGVNMMLFKNKLKIDATVYQSSTYNQLFNPSLSPSSGYTSFFVNAGKIDNKGIEVSAALTQKIGQVTWNSNLVYSLNRNKIKSLLPSYTNQQTGETVSLDSLDMGGTSSYKMILTTGGSMGDIYVNTLKTDEHGYIWVNATSQTVATDQNRYVKAGNSNPDFNIGFRNGFAYKGIDVSFLVTARVGGVGVSVTQAIMDAYGVSATTADARAAGGAIVNGYTIPAQPYYQTVGGGTSGIGSMYVYSATNVRLGEVSVGYDVPVNKYYKWVKGLNVSLIGRNLFMFYNKAPFDPELTANTGTYYQGVDYFMQPSLRSFGFAVKFRF</sequence>
<dbReference type="Gene3D" id="2.60.40.1120">
    <property type="entry name" value="Carboxypeptidase-like, regulatory domain"/>
    <property type="match status" value="1"/>
</dbReference>
<dbReference type="OrthoDB" id="9768177at2"/>
<dbReference type="NCBIfam" id="TIGR04057">
    <property type="entry name" value="SusC_RagA_signa"/>
    <property type="match status" value="1"/>
</dbReference>
<feature type="domain" description="Secretin/TonB short N-terminal" evidence="13">
    <location>
        <begin position="46"/>
        <end position="97"/>
    </location>
</feature>
<evidence type="ECO:0000256" key="11">
    <source>
        <dbReference type="PROSITE-ProRule" id="PRU01360"/>
    </source>
</evidence>
<dbReference type="Gene3D" id="2.170.130.10">
    <property type="entry name" value="TonB-dependent receptor, plug domain"/>
    <property type="match status" value="1"/>
</dbReference>
<dbReference type="PROSITE" id="PS52016">
    <property type="entry name" value="TONB_DEPENDENT_REC_3"/>
    <property type="match status" value="1"/>
</dbReference>
<feature type="signal peptide" evidence="12">
    <location>
        <begin position="1"/>
        <end position="17"/>
    </location>
</feature>
<dbReference type="InterPro" id="IPR039426">
    <property type="entry name" value="TonB-dep_rcpt-like"/>
</dbReference>
<organism evidence="14 15">
    <name type="scientific">Pedobacter frigoris</name>
    <dbReference type="NCBI Taxonomy" id="2571272"/>
    <lineage>
        <taxon>Bacteria</taxon>
        <taxon>Pseudomonadati</taxon>
        <taxon>Bacteroidota</taxon>
        <taxon>Sphingobacteriia</taxon>
        <taxon>Sphingobacteriales</taxon>
        <taxon>Sphingobacteriaceae</taxon>
        <taxon>Pedobacter</taxon>
    </lineage>
</organism>
<evidence type="ECO:0000256" key="8">
    <source>
        <dbReference type="ARBA" id="ARBA00023065"/>
    </source>
</evidence>
<dbReference type="RefSeq" id="WP_136834859.1">
    <property type="nucleotide sequence ID" value="NZ_SWBQ01000001.1"/>
</dbReference>
<evidence type="ECO:0000256" key="4">
    <source>
        <dbReference type="ARBA" id="ARBA00022496"/>
    </source>
</evidence>
<proteinExistence type="inferred from homology"/>
<dbReference type="Proteomes" id="UP000307244">
    <property type="component" value="Unassembled WGS sequence"/>
</dbReference>
<comment type="caution">
    <text evidence="14">The sequence shown here is derived from an EMBL/GenBank/DDBJ whole genome shotgun (WGS) entry which is preliminary data.</text>
</comment>
<keyword evidence="4" id="KW-0410">Iron transport</keyword>
<evidence type="ECO:0000256" key="3">
    <source>
        <dbReference type="ARBA" id="ARBA00022452"/>
    </source>
</evidence>
<dbReference type="InterPro" id="IPR037066">
    <property type="entry name" value="Plug_dom_sf"/>
</dbReference>
<keyword evidence="6 12" id="KW-0732">Signal</keyword>
<evidence type="ECO:0000256" key="5">
    <source>
        <dbReference type="ARBA" id="ARBA00022692"/>
    </source>
</evidence>
<evidence type="ECO:0000256" key="2">
    <source>
        <dbReference type="ARBA" id="ARBA00022448"/>
    </source>
</evidence>
<name>A0A4U1CUJ2_9SPHI</name>
<keyword evidence="10 11" id="KW-0998">Cell outer membrane</keyword>
<reference evidence="14 15" key="1">
    <citation type="submission" date="2019-04" db="EMBL/GenBank/DDBJ databases">
        <title>Pedobacter sp. RP-3-15 sp. nov., isolated from Arctic soil.</title>
        <authorList>
            <person name="Dahal R.H."/>
            <person name="Kim D.-U."/>
        </authorList>
    </citation>
    <scope>NUCLEOTIDE SEQUENCE [LARGE SCALE GENOMIC DNA]</scope>
    <source>
        <strain evidence="14 15">RP-3-15</strain>
    </source>
</reference>
<dbReference type="AlphaFoldDB" id="A0A4U1CUJ2"/>
<evidence type="ECO:0000256" key="6">
    <source>
        <dbReference type="ARBA" id="ARBA00022729"/>
    </source>
</evidence>
<evidence type="ECO:0000256" key="10">
    <source>
        <dbReference type="ARBA" id="ARBA00023237"/>
    </source>
</evidence>
<comment type="subcellular location">
    <subcellularLocation>
        <location evidence="1 11">Cell outer membrane</location>
        <topology evidence="1 11">Multi-pass membrane protein</topology>
    </subcellularLocation>
</comment>
<dbReference type="SUPFAM" id="SSF56935">
    <property type="entry name" value="Porins"/>
    <property type="match status" value="1"/>
</dbReference>
<dbReference type="GO" id="GO:0009279">
    <property type="term" value="C:cell outer membrane"/>
    <property type="evidence" value="ECO:0007669"/>
    <property type="project" value="UniProtKB-SubCell"/>
</dbReference>
<dbReference type="SUPFAM" id="SSF49464">
    <property type="entry name" value="Carboxypeptidase regulatory domain-like"/>
    <property type="match status" value="1"/>
</dbReference>
<dbReference type="InterPro" id="IPR036942">
    <property type="entry name" value="Beta-barrel_TonB_sf"/>
</dbReference>
<dbReference type="Gene3D" id="3.55.50.30">
    <property type="match status" value="1"/>
</dbReference>
<dbReference type="InterPro" id="IPR023996">
    <property type="entry name" value="TonB-dep_OMP_SusC/RagA"/>
</dbReference>